<comment type="similarity">
    <text evidence="1 8">Belongs to the RdRP family.</text>
</comment>
<keyword evidence="5 8" id="KW-0694">RNA-binding</keyword>
<dbReference type="GO" id="GO:0030422">
    <property type="term" value="P:siRNA processing"/>
    <property type="evidence" value="ECO:0007669"/>
    <property type="project" value="TreeGrafter"/>
</dbReference>
<gene>
    <name evidence="12" type="ORF">RJ640_027403</name>
</gene>
<proteinExistence type="inferred from homology"/>
<feature type="domain" description="RDRP C-terminal head" evidence="11">
    <location>
        <begin position="783"/>
        <end position="870"/>
    </location>
</feature>
<organism evidence="12 13">
    <name type="scientific">Escallonia rubra</name>
    <dbReference type="NCBI Taxonomy" id="112253"/>
    <lineage>
        <taxon>Eukaryota</taxon>
        <taxon>Viridiplantae</taxon>
        <taxon>Streptophyta</taxon>
        <taxon>Embryophyta</taxon>
        <taxon>Tracheophyta</taxon>
        <taxon>Spermatophyta</taxon>
        <taxon>Magnoliopsida</taxon>
        <taxon>eudicotyledons</taxon>
        <taxon>Gunneridae</taxon>
        <taxon>Pentapetalae</taxon>
        <taxon>asterids</taxon>
        <taxon>campanulids</taxon>
        <taxon>Escalloniales</taxon>
        <taxon>Escalloniaceae</taxon>
        <taxon>Escallonia</taxon>
    </lineage>
</organism>
<evidence type="ECO:0000256" key="1">
    <source>
        <dbReference type="ARBA" id="ARBA00005762"/>
    </source>
</evidence>
<dbReference type="Pfam" id="PF26253">
    <property type="entry name" value="RdRP_head"/>
    <property type="match status" value="1"/>
</dbReference>
<dbReference type="Proteomes" id="UP001187471">
    <property type="component" value="Unassembled WGS sequence"/>
</dbReference>
<comment type="caution">
    <text evidence="12">The sequence shown here is derived from an EMBL/GenBank/DDBJ whole genome shotgun (WGS) entry which is preliminary data.</text>
</comment>
<comment type="function">
    <text evidence="8">Probably involved in the RNA silencing pathway and required for the generation of small interfering RNAs (siRNAs).</text>
</comment>
<accession>A0AA88UHJ2</accession>
<dbReference type="Pfam" id="PF26252">
    <property type="entry name" value="RdRP_helical"/>
    <property type="match status" value="1"/>
</dbReference>
<evidence type="ECO:0000256" key="3">
    <source>
        <dbReference type="ARBA" id="ARBA00022679"/>
    </source>
</evidence>
<dbReference type="InterPro" id="IPR058751">
    <property type="entry name" value="RDRP_helical"/>
</dbReference>
<dbReference type="EC" id="2.7.7.48" evidence="8"/>
<dbReference type="EMBL" id="JAVXUO010001440">
    <property type="protein sequence ID" value="KAK2982306.1"/>
    <property type="molecule type" value="Genomic_DNA"/>
</dbReference>
<keyword evidence="2 8" id="KW-0696">RNA-directed RNA polymerase</keyword>
<dbReference type="InterPro" id="IPR058752">
    <property type="entry name" value="RDRP_C_head"/>
</dbReference>
<evidence type="ECO:0000256" key="8">
    <source>
        <dbReference type="RuleBase" id="RU363098"/>
    </source>
</evidence>
<dbReference type="InterPro" id="IPR007855">
    <property type="entry name" value="RDRP"/>
</dbReference>
<evidence type="ECO:0000256" key="7">
    <source>
        <dbReference type="ARBA" id="ARBA00048744"/>
    </source>
</evidence>
<comment type="catalytic activity">
    <reaction evidence="7 8">
        <text>RNA(n) + a ribonucleoside 5'-triphosphate = RNA(n+1) + diphosphate</text>
        <dbReference type="Rhea" id="RHEA:21248"/>
        <dbReference type="Rhea" id="RHEA-COMP:14527"/>
        <dbReference type="Rhea" id="RHEA-COMP:17342"/>
        <dbReference type="ChEBI" id="CHEBI:33019"/>
        <dbReference type="ChEBI" id="CHEBI:61557"/>
        <dbReference type="ChEBI" id="CHEBI:140395"/>
        <dbReference type="EC" id="2.7.7.48"/>
    </reaction>
</comment>
<evidence type="ECO:0000256" key="6">
    <source>
        <dbReference type="ARBA" id="ARBA00023158"/>
    </source>
</evidence>
<keyword evidence="6 8" id="KW-0943">RNA-mediated gene silencing</keyword>
<evidence type="ECO:0000256" key="2">
    <source>
        <dbReference type="ARBA" id="ARBA00022484"/>
    </source>
</evidence>
<keyword evidence="4 8" id="KW-0548">Nucleotidyltransferase</keyword>
<keyword evidence="13" id="KW-1185">Reference proteome</keyword>
<feature type="domain" description="RDRP helical" evidence="10">
    <location>
        <begin position="90"/>
        <end position="151"/>
    </location>
</feature>
<keyword evidence="3 8" id="KW-0808">Transferase</keyword>
<evidence type="ECO:0000259" key="9">
    <source>
        <dbReference type="Pfam" id="PF05183"/>
    </source>
</evidence>
<evidence type="ECO:0000259" key="11">
    <source>
        <dbReference type="Pfam" id="PF26253"/>
    </source>
</evidence>
<evidence type="ECO:0000256" key="4">
    <source>
        <dbReference type="ARBA" id="ARBA00022695"/>
    </source>
</evidence>
<name>A0AA88UHJ2_9ASTE</name>
<evidence type="ECO:0000313" key="13">
    <source>
        <dbReference type="Proteomes" id="UP001187471"/>
    </source>
</evidence>
<dbReference type="PANTHER" id="PTHR23079">
    <property type="entry name" value="RNA-DEPENDENT RNA POLYMERASE"/>
    <property type="match status" value="1"/>
</dbReference>
<dbReference type="GO" id="GO:0003968">
    <property type="term" value="F:RNA-directed RNA polymerase activity"/>
    <property type="evidence" value="ECO:0007669"/>
    <property type="project" value="UniProtKB-KW"/>
</dbReference>
<dbReference type="AlphaFoldDB" id="A0AA88UHJ2"/>
<protein>
    <recommendedName>
        <fullName evidence="8">RNA-dependent RNA polymerase</fullName>
        <ecNumber evidence="8">2.7.7.48</ecNumber>
    </recommendedName>
</protein>
<dbReference type="GO" id="GO:0031380">
    <property type="term" value="C:nuclear RNA-directed RNA polymerase complex"/>
    <property type="evidence" value="ECO:0007669"/>
    <property type="project" value="TreeGrafter"/>
</dbReference>
<evidence type="ECO:0000259" key="10">
    <source>
        <dbReference type="Pfam" id="PF26252"/>
    </source>
</evidence>
<evidence type="ECO:0000313" key="12">
    <source>
        <dbReference type="EMBL" id="KAK2982306.1"/>
    </source>
</evidence>
<sequence length="876" mass="99501">MADPSTQVPLPYSVEKLLQKISVDQAQSTADPYARRLLASLGEEMSLDILRRIALITAPDDASYKSPIPQHRIQNPCSTPERATARAISPQLSVLSELEFRKAFLILSYIGRKKLEDVMSVDEILKLKNLDLPMRLFESTLWSDYGNKLCDDEKDRAKVNTMLILALFKLRSAEHAIFKDGGKEDKKKTKTSSGVRCYFVRMESLAPFDEREPYILSDKTVHEARCLFMHVHMVASMAKYAARFSLILSKTIKLPIDLASVHIERIEDIPCRDENDCVVYDDGEPRIHTDGTGYISEDLAVKCPKEFCNAKDRTLKRILDQVGGTEARRREPPLLIQCRIFNNGCAVKGTLLVNRKLPPKTIQVRPSMIKVETDSSYRDEQSFNSLEECVSATVKNLRIESNFIEELDRTSMLWGVPKDFFLELLANAIEDARSVFSDKRAAVRVALNHGAIDDDFTTTRMILAGIPLDEPGLRCRLSHLAKEERKGLKGGRLPISESFYLMGTTDPTGVLNSDEVCVILENGQISGEVLVYRNPGLHFGDIHVLNAVYVKDLENFVGNAKFAIFFSTKGRRSVASEIANGDFDGDMYWVSRNPQLLTSFKASKPWERIYSTPNAFSKKPSEFSSKEELEHQYFQLFLRTCKQRNVMGVAADSWLAIMDRLLTLGDCRTDEKEHMKRTMLNLVDIYYDALDASKSGKKVEVPDELRAERFPHYMERVSEYQSTSVLGIIYNTVQSDQPEESSIEDFTKLSCFDVEIPDDVKLRWKEGYDDYRKEMQEALNSGNEPNHAADEVTKKYKKMLYGASELEESERKMEDIYNDALAIYHATYDHAKSRGEVKKCNFAWKVAGSALCKFYAMKQSEKSIACSPSVLRELLN</sequence>
<evidence type="ECO:0000256" key="5">
    <source>
        <dbReference type="ARBA" id="ARBA00022884"/>
    </source>
</evidence>
<reference evidence="12" key="1">
    <citation type="submission" date="2022-12" db="EMBL/GenBank/DDBJ databases">
        <title>Draft genome assemblies for two species of Escallonia (Escalloniales).</title>
        <authorList>
            <person name="Chanderbali A."/>
            <person name="Dervinis C."/>
            <person name="Anghel I."/>
            <person name="Soltis D."/>
            <person name="Soltis P."/>
            <person name="Zapata F."/>
        </authorList>
    </citation>
    <scope>NUCLEOTIDE SEQUENCE</scope>
    <source>
        <strain evidence="12">UCBG92.1500</strain>
        <tissue evidence="12">Leaf</tissue>
    </source>
</reference>
<dbReference type="GO" id="GO:0003723">
    <property type="term" value="F:RNA binding"/>
    <property type="evidence" value="ECO:0007669"/>
    <property type="project" value="UniProtKB-KW"/>
</dbReference>
<dbReference type="InterPro" id="IPR057596">
    <property type="entry name" value="RDRP_core"/>
</dbReference>
<dbReference type="Pfam" id="PF05183">
    <property type="entry name" value="RdRP"/>
    <property type="match status" value="1"/>
</dbReference>
<dbReference type="PANTHER" id="PTHR23079:SF55">
    <property type="entry name" value="RNA-DIRECTED RNA POLYMERASE"/>
    <property type="match status" value="1"/>
</dbReference>
<feature type="domain" description="RDRP core" evidence="9">
    <location>
        <begin position="190"/>
        <end position="733"/>
    </location>
</feature>